<gene>
    <name evidence="2" type="ORF">GCM10007160_29440</name>
</gene>
<comment type="caution">
    <text evidence="2">The sequence shown here is derived from an EMBL/GenBank/DDBJ whole genome shotgun (WGS) entry which is preliminary data.</text>
</comment>
<dbReference type="Proteomes" id="UP000653056">
    <property type="component" value="Unassembled WGS sequence"/>
</dbReference>
<name>A0ABQ2YYX5_9GAMM</name>
<feature type="compositionally biased region" description="Acidic residues" evidence="1">
    <location>
        <begin position="132"/>
        <end position="141"/>
    </location>
</feature>
<feature type="region of interest" description="Disordered" evidence="1">
    <location>
        <begin position="55"/>
        <end position="141"/>
    </location>
</feature>
<dbReference type="EMBL" id="BMXS01000016">
    <property type="protein sequence ID" value="GGX99947.1"/>
    <property type="molecule type" value="Genomic_DNA"/>
</dbReference>
<accession>A0ABQ2YYX5</accession>
<reference evidence="3" key="1">
    <citation type="journal article" date="2019" name="Int. J. Syst. Evol. Microbiol.">
        <title>The Global Catalogue of Microorganisms (GCM) 10K type strain sequencing project: providing services to taxonomists for standard genome sequencing and annotation.</title>
        <authorList>
            <consortium name="The Broad Institute Genomics Platform"/>
            <consortium name="The Broad Institute Genome Sequencing Center for Infectious Disease"/>
            <person name="Wu L."/>
            <person name="Ma J."/>
        </authorList>
    </citation>
    <scope>NUCLEOTIDE SEQUENCE [LARGE SCALE GENOMIC DNA]</scope>
    <source>
        <strain evidence="3">KCTC 22228</strain>
    </source>
</reference>
<evidence type="ECO:0000313" key="3">
    <source>
        <dbReference type="Proteomes" id="UP000653056"/>
    </source>
</evidence>
<sequence length="141" mass="14929">MAQGAEHVWWLQPGEVIAIKEVDRIMMSNELLKRIGILCVSFGLLASPMAFSMEEPEYDPQASGQSDPEWQEAPDPSGASDSRTGSEPDPTMPETEPAPGAGPDTSGTESGLPPQGDEAGFGSGGEALPQEETSEPWEEAN</sequence>
<proteinExistence type="predicted"/>
<evidence type="ECO:0000313" key="2">
    <source>
        <dbReference type="EMBL" id="GGX99947.1"/>
    </source>
</evidence>
<keyword evidence="3" id="KW-1185">Reference proteome</keyword>
<organism evidence="2 3">
    <name type="scientific">Litchfieldella qijiaojingensis</name>
    <dbReference type="NCBI Taxonomy" id="980347"/>
    <lineage>
        <taxon>Bacteria</taxon>
        <taxon>Pseudomonadati</taxon>
        <taxon>Pseudomonadota</taxon>
        <taxon>Gammaproteobacteria</taxon>
        <taxon>Oceanospirillales</taxon>
        <taxon>Halomonadaceae</taxon>
        <taxon>Litchfieldella</taxon>
    </lineage>
</organism>
<evidence type="ECO:0000256" key="1">
    <source>
        <dbReference type="SAM" id="MobiDB-lite"/>
    </source>
</evidence>
<protein>
    <submittedName>
        <fullName evidence="2">Uncharacterized protein</fullName>
    </submittedName>
</protein>